<dbReference type="Pfam" id="PF05101">
    <property type="entry name" value="VirB3"/>
    <property type="match status" value="1"/>
</dbReference>
<sequence length="101" mass="11640">MASRSSAFHQSLQRSRLIMGIEKTSFGGLVFASSFCLVARSYWGVPIIVLLYLLAKWLTKRDGQFMEVFFKYLNEDHVYDATPRISDYKSRPKGWGKDLPL</sequence>
<feature type="transmembrane region" description="Helical" evidence="5">
    <location>
        <begin position="29"/>
        <end position="55"/>
    </location>
</feature>
<evidence type="ECO:0000256" key="2">
    <source>
        <dbReference type="ARBA" id="ARBA00022692"/>
    </source>
</evidence>
<dbReference type="RefSeq" id="WP_377413037.1">
    <property type="nucleotide sequence ID" value="NZ_JBHSRS010000017.1"/>
</dbReference>
<protein>
    <submittedName>
        <fullName evidence="6">VirB3 family type IV secretion system protein</fullName>
    </submittedName>
</protein>
<gene>
    <name evidence="6" type="ORF">ACFQND_08240</name>
</gene>
<evidence type="ECO:0000256" key="5">
    <source>
        <dbReference type="SAM" id="Phobius"/>
    </source>
</evidence>
<keyword evidence="4 5" id="KW-0472">Membrane</keyword>
<keyword evidence="2 5" id="KW-0812">Transmembrane</keyword>
<keyword evidence="7" id="KW-1185">Reference proteome</keyword>
<evidence type="ECO:0000256" key="1">
    <source>
        <dbReference type="ARBA" id="ARBA00004370"/>
    </source>
</evidence>
<dbReference type="Proteomes" id="UP001596270">
    <property type="component" value="Unassembled WGS sequence"/>
</dbReference>
<comment type="subcellular location">
    <subcellularLocation>
        <location evidence="1">Membrane</location>
    </subcellularLocation>
</comment>
<accession>A0ABW1TV65</accession>
<evidence type="ECO:0000256" key="4">
    <source>
        <dbReference type="ARBA" id="ARBA00023136"/>
    </source>
</evidence>
<keyword evidence="3 5" id="KW-1133">Transmembrane helix</keyword>
<evidence type="ECO:0000313" key="7">
    <source>
        <dbReference type="Proteomes" id="UP001596270"/>
    </source>
</evidence>
<reference evidence="7" key="1">
    <citation type="journal article" date="2019" name="Int. J. Syst. Evol. Microbiol.">
        <title>The Global Catalogue of Microorganisms (GCM) 10K type strain sequencing project: providing services to taxonomists for standard genome sequencing and annotation.</title>
        <authorList>
            <consortium name="The Broad Institute Genomics Platform"/>
            <consortium name="The Broad Institute Genome Sequencing Center for Infectious Disease"/>
            <person name="Wu L."/>
            <person name="Ma J."/>
        </authorList>
    </citation>
    <scope>NUCLEOTIDE SEQUENCE [LARGE SCALE GENOMIC DNA]</scope>
    <source>
        <strain evidence="7">CCUG 39402</strain>
    </source>
</reference>
<proteinExistence type="predicted"/>
<evidence type="ECO:0000256" key="3">
    <source>
        <dbReference type="ARBA" id="ARBA00022989"/>
    </source>
</evidence>
<evidence type="ECO:0000313" key="6">
    <source>
        <dbReference type="EMBL" id="MFC6281215.1"/>
    </source>
</evidence>
<comment type="caution">
    <text evidence="6">The sequence shown here is derived from an EMBL/GenBank/DDBJ whole genome shotgun (WGS) entry which is preliminary data.</text>
</comment>
<organism evidence="6 7">
    <name type="scientific">Polaromonas aquatica</name>
    <dbReference type="NCBI Taxonomy" id="332657"/>
    <lineage>
        <taxon>Bacteria</taxon>
        <taxon>Pseudomonadati</taxon>
        <taxon>Pseudomonadota</taxon>
        <taxon>Betaproteobacteria</taxon>
        <taxon>Burkholderiales</taxon>
        <taxon>Comamonadaceae</taxon>
        <taxon>Polaromonas</taxon>
    </lineage>
</organism>
<dbReference type="EMBL" id="JBHSRS010000017">
    <property type="protein sequence ID" value="MFC6281215.1"/>
    <property type="molecule type" value="Genomic_DNA"/>
</dbReference>
<dbReference type="InterPro" id="IPR007792">
    <property type="entry name" value="T4SS_VirB3/TrbD/AvhB"/>
</dbReference>
<name>A0ABW1TV65_9BURK</name>